<dbReference type="Pfam" id="PF11199">
    <property type="entry name" value="DUF2891"/>
    <property type="match status" value="1"/>
</dbReference>
<reference evidence="2" key="1">
    <citation type="journal article" date="2019" name="Int. J. Syst. Evol. Microbiol.">
        <title>The Global Catalogue of Microorganisms (GCM) 10K type strain sequencing project: providing services to taxonomists for standard genome sequencing and annotation.</title>
        <authorList>
            <consortium name="The Broad Institute Genomics Platform"/>
            <consortium name="The Broad Institute Genome Sequencing Center for Infectious Disease"/>
            <person name="Wu L."/>
            <person name="Ma J."/>
        </authorList>
    </citation>
    <scope>NUCLEOTIDE SEQUENCE [LARGE SCALE GENOMIC DNA]</scope>
    <source>
        <strain evidence="2">CGMCC 1.10363</strain>
    </source>
</reference>
<gene>
    <name evidence="1" type="ORF">ACFOYW_03255</name>
</gene>
<evidence type="ECO:0000313" key="1">
    <source>
        <dbReference type="EMBL" id="MFC4242378.1"/>
    </source>
</evidence>
<name>A0ABV8Q4X4_9MICO</name>
<proteinExistence type="predicted"/>
<dbReference type="InterPro" id="IPR021365">
    <property type="entry name" value="DUF2891"/>
</dbReference>
<dbReference type="EMBL" id="JBHSCN010000002">
    <property type="protein sequence ID" value="MFC4242378.1"/>
    <property type="molecule type" value="Genomic_DNA"/>
</dbReference>
<comment type="caution">
    <text evidence="1">The sequence shown here is derived from an EMBL/GenBank/DDBJ whole genome shotgun (WGS) entry which is preliminary data.</text>
</comment>
<keyword evidence="2" id="KW-1185">Reference proteome</keyword>
<organism evidence="1 2">
    <name type="scientific">Gryllotalpicola reticulitermitis</name>
    <dbReference type="NCBI Taxonomy" id="1184153"/>
    <lineage>
        <taxon>Bacteria</taxon>
        <taxon>Bacillati</taxon>
        <taxon>Actinomycetota</taxon>
        <taxon>Actinomycetes</taxon>
        <taxon>Micrococcales</taxon>
        <taxon>Microbacteriaceae</taxon>
        <taxon>Gryllotalpicola</taxon>
    </lineage>
</organism>
<dbReference type="RefSeq" id="WP_390227212.1">
    <property type="nucleotide sequence ID" value="NZ_JBHSCN010000002.1"/>
</dbReference>
<dbReference type="Proteomes" id="UP001595900">
    <property type="component" value="Unassembled WGS sequence"/>
</dbReference>
<protein>
    <submittedName>
        <fullName evidence="1">DUF2891 family protein</fullName>
    </submittedName>
</protein>
<sequence length="355" mass="37514">MTAADYAERFARVALANFAQHYPYAAHHTTSGPGDVALPSELHPAFASSYDWHSSVHMHWLATRLLDAEPARLADGGLAVALEDTLAANLSAGNLAAEAAYLRAHPLYERPYGWAWALALAASVTTSPAPAIAALAPGFAPLTEVLFDHVVDWVARAPEPVRHGVHGNSAFGLRLVLQAARVLGRDDVEKAVVDSAIRWFGADRAWPFAYERSGQDFLSPGFAEADLMAAVLDADGFASWAVGFFSELAPGARVLTPATVLDQHDGQQVHLYGLGLSTSAACSRVAATLRSNGIGGTSGNGNKGRVAELIELLESAAPGLLPAGLEASVSEEFMSSHWLATFAWDALTALPSARR</sequence>
<evidence type="ECO:0000313" key="2">
    <source>
        <dbReference type="Proteomes" id="UP001595900"/>
    </source>
</evidence>
<accession>A0ABV8Q4X4</accession>